<name>A0A2C6WH32_9STAP</name>
<keyword evidence="3" id="KW-0378">Hydrolase</keyword>
<evidence type="ECO:0000256" key="1">
    <source>
        <dbReference type="ARBA" id="ARBA00022722"/>
    </source>
</evidence>
<reference evidence="5" key="3">
    <citation type="submission" date="2017-10" db="EMBL/GenBank/DDBJ databases">
        <authorList>
            <person name="Vrbovska V."/>
            <person name="Kovarovic V."/>
            <person name="Indrakova A."/>
        </authorList>
    </citation>
    <scope>NUCLEOTIDE SEQUENCE</scope>
    <source>
        <strain evidence="5">CCM 8730</strain>
    </source>
</reference>
<proteinExistence type="predicted"/>
<keyword evidence="1" id="KW-0540">Nuclease</keyword>
<accession>A0A2C6WH32</accession>
<gene>
    <name evidence="5" type="ORF">BTJ66_04980</name>
    <name evidence="6" type="ORF">MNY58_00310</name>
</gene>
<dbReference type="SMART" id="SM00927">
    <property type="entry name" value="MutH"/>
    <property type="match status" value="1"/>
</dbReference>
<evidence type="ECO:0000256" key="3">
    <source>
        <dbReference type="ARBA" id="ARBA00022801"/>
    </source>
</evidence>
<dbReference type="InterPro" id="IPR011335">
    <property type="entry name" value="Restrct_endonuc-II-like"/>
</dbReference>
<dbReference type="SUPFAM" id="SSF52980">
    <property type="entry name" value="Restriction endonuclease-like"/>
    <property type="match status" value="2"/>
</dbReference>
<dbReference type="RefSeq" id="WP_099089866.1">
    <property type="nucleotide sequence ID" value="NZ_CP093217.1"/>
</dbReference>
<evidence type="ECO:0000313" key="5">
    <source>
        <dbReference type="EMBL" id="PHK50108.1"/>
    </source>
</evidence>
<reference evidence="5" key="1">
    <citation type="journal article" date="2017" name="Appl. Environ. Microbiol.">
        <title>Staphylococcus edaphicus sp. nov., isolated in Antarctica, harbours mecC gene and genomic islands with suspected role in adaptation to extreme environment.</title>
        <authorList>
            <person name="Pantucek R."/>
            <person name="Sedlacek I."/>
            <person name="Indrakova A."/>
            <person name="Vrbovska V."/>
            <person name="Maslanova I."/>
            <person name="Kovarovic V."/>
            <person name="Svec P."/>
            <person name="Kralova S."/>
            <person name="Kristofova L."/>
            <person name="Keklakova J."/>
            <person name="Petras P."/>
            <person name="Doskar J."/>
        </authorList>
    </citation>
    <scope>NUCLEOTIDE SEQUENCE</scope>
    <source>
        <strain evidence="5">CCM 8730</strain>
    </source>
</reference>
<dbReference type="GO" id="GO:0004519">
    <property type="term" value="F:endonuclease activity"/>
    <property type="evidence" value="ECO:0007669"/>
    <property type="project" value="UniProtKB-KW"/>
</dbReference>
<dbReference type="GO" id="GO:0003677">
    <property type="term" value="F:DNA binding"/>
    <property type="evidence" value="ECO:0007669"/>
    <property type="project" value="InterPro"/>
</dbReference>
<reference evidence="7" key="2">
    <citation type="submission" date="2017-10" db="EMBL/GenBank/DDBJ databases">
        <title>Staphylococcus edaphicus sp. nov., isolated in Antarctica, harbouring mecC gene and genomic islands essential in adaptation to extreme environment.</title>
        <authorList>
            <person name="Pantucek R."/>
            <person name="Sedlacek I."/>
            <person name="Indrakova A."/>
            <person name="Vrbovska V."/>
            <person name="Maslanova I."/>
            <person name="Kovarovic V."/>
            <person name="Svec P."/>
            <person name="Kralova S."/>
            <person name="Kristofova L."/>
            <person name="Keklakova J."/>
            <person name="Petras P."/>
            <person name="Doskar J."/>
        </authorList>
    </citation>
    <scope>NUCLEOTIDE SEQUENCE [LARGE SCALE GENOMIC DNA]</scope>
    <source>
        <strain evidence="7">CCM 5085</strain>
    </source>
</reference>
<dbReference type="Pfam" id="PF02976">
    <property type="entry name" value="MutH"/>
    <property type="match status" value="1"/>
</dbReference>
<feature type="domain" description="DNA mismatch repair MutH/Type II restriction enzyme Sau3AI" evidence="4">
    <location>
        <begin position="48"/>
        <end position="150"/>
    </location>
</feature>
<evidence type="ECO:0000313" key="6">
    <source>
        <dbReference type="EMBL" id="UQW81602.1"/>
    </source>
</evidence>
<dbReference type="Proteomes" id="UP000223828">
    <property type="component" value="Unassembled WGS sequence"/>
</dbReference>
<dbReference type="CDD" id="cd22355">
    <property type="entry name" value="Sau3AI_C"/>
    <property type="match status" value="1"/>
</dbReference>
<keyword evidence="8" id="KW-1185">Reference proteome</keyword>
<dbReference type="Proteomes" id="UP001056588">
    <property type="component" value="Chromosome"/>
</dbReference>
<evidence type="ECO:0000313" key="7">
    <source>
        <dbReference type="Proteomes" id="UP000223828"/>
    </source>
</evidence>
<dbReference type="InterPro" id="IPR037057">
    <property type="entry name" value="DNA_rep_MutH/T2_RE_sf"/>
</dbReference>
<dbReference type="Gene3D" id="3.40.600.10">
    <property type="entry name" value="DNA mismatch repair MutH/Restriction endonuclease, type II"/>
    <property type="match status" value="2"/>
</dbReference>
<protein>
    <submittedName>
        <fullName evidence="5">DNA mismatch repair protein MutH</fullName>
    </submittedName>
</protein>
<organism evidence="5 7">
    <name type="scientific">Staphylococcus edaphicus</name>
    <dbReference type="NCBI Taxonomy" id="1955013"/>
    <lineage>
        <taxon>Bacteria</taxon>
        <taxon>Bacillati</taxon>
        <taxon>Bacillota</taxon>
        <taxon>Bacilli</taxon>
        <taxon>Bacillales</taxon>
        <taxon>Staphylococcaceae</taxon>
        <taxon>Staphylococcus</taxon>
    </lineage>
</organism>
<dbReference type="AlphaFoldDB" id="A0A2C6WH32"/>
<dbReference type="CDD" id="cd22356">
    <property type="entry name" value="Sau3AI_N-like"/>
    <property type="match status" value="1"/>
</dbReference>
<evidence type="ECO:0000259" key="4">
    <source>
        <dbReference type="SMART" id="SM00927"/>
    </source>
</evidence>
<dbReference type="EMBL" id="CP093217">
    <property type="protein sequence ID" value="UQW81602.1"/>
    <property type="molecule type" value="Genomic_DNA"/>
</dbReference>
<reference evidence="6" key="4">
    <citation type="submission" date="2022-03" db="EMBL/GenBank/DDBJ databases">
        <title>Complete Genome Sequence of Staphylococcus edaphicus strain CCM 8731.</title>
        <authorList>
            <person name="Rimmer C.O."/>
            <person name="Thomas J.C."/>
        </authorList>
    </citation>
    <scope>NUCLEOTIDE SEQUENCE</scope>
    <source>
        <strain evidence="6">CCM 8731</strain>
    </source>
</reference>
<keyword evidence="2" id="KW-0255">Endonuclease</keyword>
<dbReference type="EMBL" id="MRZN01000005">
    <property type="protein sequence ID" value="PHK50108.1"/>
    <property type="molecule type" value="Genomic_DNA"/>
</dbReference>
<dbReference type="InterPro" id="IPR011337">
    <property type="entry name" value="DNA_rep_MutH/RE_typeII_Sau3AI"/>
</dbReference>
<evidence type="ECO:0000313" key="8">
    <source>
        <dbReference type="Proteomes" id="UP001056588"/>
    </source>
</evidence>
<dbReference type="GO" id="GO:0016787">
    <property type="term" value="F:hydrolase activity"/>
    <property type="evidence" value="ECO:0007669"/>
    <property type="project" value="UniProtKB-KW"/>
</dbReference>
<evidence type="ECO:0000256" key="2">
    <source>
        <dbReference type="ARBA" id="ARBA00022759"/>
    </source>
</evidence>
<sequence length="489" mass="56970">MTEYKTKQQVHNRAKEAVGKRLIELNDGILISGTKSSAGDAFETWFGKQKDSDSRPDMEEAGVELKATPIKKLKNGQYSSKERLVLNIINYEKVAKEQFEQSSFLYKNGTIELAFYEHDKELKQDEWLIKEAILYEMKHNPVDYEIIRQDWEIIHDYINNGKAHELSEGLTNYLSPCTKGASAKSVRTQPFSDIKAKQRAFSFKSGYMTSLLRKYVLGDEQIDSIIKDKFEIKTKTIEDIVIEKFQPYIGWSIDELCEHFNIKKGAYNLNYRLASAILNLKGKITKSKPFPEVEEFEKSSIVVKTIKFDENNRNKESMSFGAFKFEELANEQWIDEDGLPSAQWHNFLLETRFLFFVVKAENKIDVFKGIKFFSMPEEDIEGPVYKMWEDTVDKINKGVTLEAVPDKGTKDGWRINNNFISKSDNLICHVRPHEQQRDYSEKGRYADKLPTPAKWINKPESADYSNEWMTKQCFWINNDYIKKQVEELL</sequence>
<dbReference type="OrthoDB" id="3188707at2"/>
<dbReference type="NCBIfam" id="NF040973">
    <property type="entry name" value="restrict_Sau3AI"/>
    <property type="match status" value="1"/>
</dbReference>